<evidence type="ECO:0008006" key="3">
    <source>
        <dbReference type="Google" id="ProtNLM"/>
    </source>
</evidence>
<evidence type="ECO:0000313" key="2">
    <source>
        <dbReference type="Proteomes" id="UP001551675"/>
    </source>
</evidence>
<proteinExistence type="predicted"/>
<dbReference type="Gene3D" id="3.10.450.50">
    <property type="match status" value="1"/>
</dbReference>
<dbReference type="RefSeq" id="WP_358142051.1">
    <property type="nucleotide sequence ID" value="NZ_JBFALK010000037.1"/>
</dbReference>
<name>A0ABV3GTF4_MICGL</name>
<sequence>MRAEHALAGAATVTLRRYMELCDVPAAGYSRQELEGLFTRDAVWQGVGSWNAERFGQVTTPPRIADMLESYLSPGSHFTVNMHMLGRGAVSVRDGGVEGCWPMVRLSAYVAGGSDITLTRLRVRFQTEDDRVLISRYEPRRLWAKALDPEQVMALAVWWEKAA</sequence>
<organism evidence="1 2">
    <name type="scientific">Microtetraspora glauca</name>
    <dbReference type="NCBI Taxonomy" id="1996"/>
    <lineage>
        <taxon>Bacteria</taxon>
        <taxon>Bacillati</taxon>
        <taxon>Actinomycetota</taxon>
        <taxon>Actinomycetes</taxon>
        <taxon>Streptosporangiales</taxon>
        <taxon>Streptosporangiaceae</taxon>
        <taxon>Microtetraspora</taxon>
    </lineage>
</organism>
<reference evidence="1 2" key="1">
    <citation type="submission" date="2024-06" db="EMBL/GenBank/DDBJ databases">
        <title>The Natural Products Discovery Center: Release of the First 8490 Sequenced Strains for Exploring Actinobacteria Biosynthetic Diversity.</title>
        <authorList>
            <person name="Kalkreuter E."/>
            <person name="Kautsar S.A."/>
            <person name="Yang D."/>
            <person name="Bader C.D."/>
            <person name="Teijaro C.N."/>
            <person name="Fluegel L."/>
            <person name="Davis C.M."/>
            <person name="Simpson J.R."/>
            <person name="Lauterbach L."/>
            <person name="Steele A.D."/>
            <person name="Gui C."/>
            <person name="Meng S."/>
            <person name="Li G."/>
            <person name="Viehrig K."/>
            <person name="Ye F."/>
            <person name="Su P."/>
            <person name="Kiefer A.F."/>
            <person name="Nichols A."/>
            <person name="Cepeda A.J."/>
            <person name="Yan W."/>
            <person name="Fan B."/>
            <person name="Jiang Y."/>
            <person name="Adhikari A."/>
            <person name="Zheng C.-J."/>
            <person name="Schuster L."/>
            <person name="Cowan T.M."/>
            <person name="Smanski M.J."/>
            <person name="Chevrette M.G."/>
            <person name="De Carvalho L.P.S."/>
            <person name="Shen B."/>
        </authorList>
    </citation>
    <scope>NUCLEOTIDE SEQUENCE [LARGE SCALE GENOMIC DNA]</scope>
    <source>
        <strain evidence="1 2">NPDC050100</strain>
    </source>
</reference>
<evidence type="ECO:0000313" key="1">
    <source>
        <dbReference type="EMBL" id="MEV0974914.1"/>
    </source>
</evidence>
<dbReference type="SUPFAM" id="SSF54427">
    <property type="entry name" value="NTF2-like"/>
    <property type="match status" value="1"/>
</dbReference>
<comment type="caution">
    <text evidence="1">The sequence shown here is derived from an EMBL/GenBank/DDBJ whole genome shotgun (WGS) entry which is preliminary data.</text>
</comment>
<accession>A0ABV3GTF4</accession>
<gene>
    <name evidence="1" type="ORF">AB0I59_40530</name>
</gene>
<dbReference type="EMBL" id="JBFALK010000037">
    <property type="protein sequence ID" value="MEV0974914.1"/>
    <property type="molecule type" value="Genomic_DNA"/>
</dbReference>
<keyword evidence="2" id="KW-1185">Reference proteome</keyword>
<dbReference type="InterPro" id="IPR032710">
    <property type="entry name" value="NTF2-like_dom_sf"/>
</dbReference>
<dbReference type="Proteomes" id="UP001551675">
    <property type="component" value="Unassembled WGS sequence"/>
</dbReference>
<protein>
    <recommendedName>
        <fullName evidence="3">Nuclear transport factor 2 family protein</fullName>
    </recommendedName>
</protein>